<sequence>MSWRRLRILIQHLPPESHTMTALRNQLSDEELAEQAEKGEPERGRWSQLEQLTASVLDAVRRLEYVTICANTEKKSDRPDPPEPTSRPGAKAPKPKPKLTESSAERLFQIINGGAA</sequence>
<feature type="compositionally biased region" description="Basic and acidic residues" evidence="1">
    <location>
        <begin position="72"/>
        <end position="81"/>
    </location>
</feature>
<reference evidence="2 3" key="1">
    <citation type="submission" date="2018-05" db="EMBL/GenBank/DDBJ databases">
        <title>Streptomyces venezuelae.</title>
        <authorList>
            <person name="Kim W."/>
            <person name="Lee N."/>
            <person name="Cho B.-K."/>
        </authorList>
    </citation>
    <scope>NUCLEOTIDE SEQUENCE [LARGE SCALE GENOMIC DNA]</scope>
    <source>
        <strain evidence="2 3">ATCC 14583</strain>
    </source>
</reference>
<dbReference type="AlphaFoldDB" id="A0A5P2B5T6"/>
<evidence type="ECO:0000313" key="3">
    <source>
        <dbReference type="Proteomes" id="UP000323046"/>
    </source>
</evidence>
<organism evidence="2 3">
    <name type="scientific">Streptomyces venezuelae</name>
    <dbReference type="NCBI Taxonomy" id="54571"/>
    <lineage>
        <taxon>Bacteria</taxon>
        <taxon>Bacillati</taxon>
        <taxon>Actinomycetota</taxon>
        <taxon>Actinomycetes</taxon>
        <taxon>Kitasatosporales</taxon>
        <taxon>Streptomycetaceae</taxon>
        <taxon>Streptomyces</taxon>
    </lineage>
</organism>
<evidence type="ECO:0000313" key="2">
    <source>
        <dbReference type="EMBL" id="QES25804.1"/>
    </source>
</evidence>
<feature type="region of interest" description="Disordered" evidence="1">
    <location>
        <begin position="25"/>
        <end position="46"/>
    </location>
</feature>
<feature type="region of interest" description="Disordered" evidence="1">
    <location>
        <begin position="70"/>
        <end position="105"/>
    </location>
</feature>
<evidence type="ECO:0000256" key="1">
    <source>
        <dbReference type="SAM" id="MobiDB-lite"/>
    </source>
</evidence>
<dbReference type="OrthoDB" id="4301396at2"/>
<protein>
    <submittedName>
        <fullName evidence="2">Uncharacterized protein</fullName>
    </submittedName>
</protein>
<feature type="compositionally biased region" description="Basic and acidic residues" evidence="1">
    <location>
        <begin position="35"/>
        <end position="45"/>
    </location>
</feature>
<name>A0A5P2B5T6_STRVZ</name>
<gene>
    <name evidence="2" type="ORF">DEJ47_04480</name>
</gene>
<accession>A0A5P2B5T6</accession>
<keyword evidence="3" id="KW-1185">Reference proteome</keyword>
<proteinExistence type="predicted"/>
<dbReference type="Proteomes" id="UP000323046">
    <property type="component" value="Chromosome"/>
</dbReference>
<dbReference type="EMBL" id="CP029193">
    <property type="protein sequence ID" value="QES25804.1"/>
    <property type="molecule type" value="Genomic_DNA"/>
</dbReference>